<dbReference type="EMBL" id="ABGI02000007">
    <property type="protein sequence ID" value="EEG98646.1"/>
    <property type="molecule type" value="Genomic_DNA"/>
</dbReference>
<proteinExistence type="predicted"/>
<evidence type="ECO:0000313" key="2">
    <source>
        <dbReference type="Proteomes" id="UP000006208"/>
    </source>
</evidence>
<sequence>MYIALIANTIDIEKMKTVEKNIIEFYNQGLPISSNRDLRYYLNRINDTNFQILAGSIRNAELSALEFTRHFGSKLDKIKNANQEYFKFFLVDIIFGNPKLYPKEILRIASTIYYYLD</sequence>
<evidence type="ECO:0000313" key="1">
    <source>
        <dbReference type="EMBL" id="EEG98646.1"/>
    </source>
</evidence>
<keyword evidence="1" id="KW-0449">Lipoprotein</keyword>
<organism evidence="1 2">
    <name type="scientific">Borreliella burgdorferi 118a</name>
    <dbReference type="NCBI Taxonomy" id="476210"/>
    <lineage>
        <taxon>Bacteria</taxon>
        <taxon>Pseudomonadati</taxon>
        <taxon>Spirochaetota</taxon>
        <taxon>Spirochaetia</taxon>
        <taxon>Spirochaetales</taxon>
        <taxon>Borreliaceae</taxon>
        <taxon>Borreliella</taxon>
    </lineage>
</organism>
<gene>
    <name evidence="1" type="ORF">BBU118A_0228</name>
</gene>
<reference evidence="1 2" key="1">
    <citation type="submission" date="2009-03" db="EMBL/GenBank/DDBJ databases">
        <authorList>
            <person name="Fraser-Liggett C.M."/>
            <person name="Mongodin E.F."/>
            <person name="Casjens B."/>
            <person name="Dunn J."/>
            <person name="Luft B."/>
            <person name="Qiu W."/>
            <person name="Schutzer S."/>
            <person name="Sebastian Y."/>
        </authorList>
    </citation>
    <scope>NUCLEOTIDE SEQUENCE [LARGE SCALE GENOMIC DNA]</scope>
    <source>
        <strain evidence="1 2">118a</strain>
    </source>
</reference>
<protein>
    <submittedName>
        <fullName evidence="1">Putative lipoprotein</fullName>
    </submittedName>
</protein>
<dbReference type="AlphaFoldDB" id="A0A7U8EY40"/>
<comment type="caution">
    <text evidence="1">The sequence shown here is derived from an EMBL/GenBank/DDBJ whole genome shotgun (WGS) entry which is preliminary data.</text>
</comment>
<dbReference type="Proteomes" id="UP000006208">
    <property type="component" value="Unassembled WGS sequence"/>
</dbReference>
<name>A0A7U8EY40_BORBG</name>
<accession>A0A7U8EY40</accession>
<dbReference type="RefSeq" id="WP_002660533.1">
    <property type="nucleotide sequence ID" value="NZ_ABGI02000007.1"/>
</dbReference>